<feature type="region of interest" description="Disordered" evidence="1">
    <location>
        <begin position="93"/>
        <end position="150"/>
    </location>
</feature>
<protein>
    <submittedName>
        <fullName evidence="2">Uncharacterized protein</fullName>
    </submittedName>
</protein>
<evidence type="ECO:0000313" key="3">
    <source>
        <dbReference type="Proteomes" id="UP000265520"/>
    </source>
</evidence>
<dbReference type="Proteomes" id="UP000265520">
    <property type="component" value="Unassembled WGS sequence"/>
</dbReference>
<name>A0A392R9J3_9FABA</name>
<dbReference type="AlphaFoldDB" id="A0A392R9J3"/>
<feature type="compositionally biased region" description="Acidic residues" evidence="1">
    <location>
        <begin position="1"/>
        <end position="20"/>
    </location>
</feature>
<organism evidence="2 3">
    <name type="scientific">Trifolium medium</name>
    <dbReference type="NCBI Taxonomy" id="97028"/>
    <lineage>
        <taxon>Eukaryota</taxon>
        <taxon>Viridiplantae</taxon>
        <taxon>Streptophyta</taxon>
        <taxon>Embryophyta</taxon>
        <taxon>Tracheophyta</taxon>
        <taxon>Spermatophyta</taxon>
        <taxon>Magnoliopsida</taxon>
        <taxon>eudicotyledons</taxon>
        <taxon>Gunneridae</taxon>
        <taxon>Pentapetalae</taxon>
        <taxon>rosids</taxon>
        <taxon>fabids</taxon>
        <taxon>Fabales</taxon>
        <taxon>Fabaceae</taxon>
        <taxon>Papilionoideae</taxon>
        <taxon>50 kb inversion clade</taxon>
        <taxon>NPAAA clade</taxon>
        <taxon>Hologalegina</taxon>
        <taxon>IRL clade</taxon>
        <taxon>Trifolieae</taxon>
        <taxon>Trifolium</taxon>
    </lineage>
</organism>
<feature type="compositionally biased region" description="Polar residues" evidence="1">
    <location>
        <begin position="93"/>
        <end position="111"/>
    </location>
</feature>
<feature type="non-terminal residue" evidence="2">
    <location>
        <position position="150"/>
    </location>
</feature>
<feature type="non-terminal residue" evidence="2">
    <location>
        <position position="1"/>
    </location>
</feature>
<sequence>LLEGEQDLQDAESEHLEEDCDHVHRSNVKEVVEKIIDELDLEEEELNENENPKVLSAVGQAEKDIAQGGFVDSQVALHVASLAHGEVRSEQVTRVTETDFVPNSQNESPVSTLHREGAGKSVDSDFIPTGRKRNASCPPGGGRATVSGPW</sequence>
<proteinExistence type="predicted"/>
<reference evidence="2 3" key="1">
    <citation type="journal article" date="2018" name="Front. Plant Sci.">
        <title>Red Clover (Trifolium pratense) and Zigzag Clover (T. medium) - A Picture of Genomic Similarities and Differences.</title>
        <authorList>
            <person name="Dluhosova J."/>
            <person name="Istvanek J."/>
            <person name="Nedelnik J."/>
            <person name="Repkova J."/>
        </authorList>
    </citation>
    <scope>NUCLEOTIDE SEQUENCE [LARGE SCALE GENOMIC DNA]</scope>
    <source>
        <strain evidence="3">cv. 10/8</strain>
        <tissue evidence="2">Leaf</tissue>
    </source>
</reference>
<accession>A0A392R9J3</accession>
<keyword evidence="3" id="KW-1185">Reference proteome</keyword>
<feature type="region of interest" description="Disordered" evidence="1">
    <location>
        <begin position="1"/>
        <end position="22"/>
    </location>
</feature>
<evidence type="ECO:0000313" key="2">
    <source>
        <dbReference type="EMBL" id="MCI32235.1"/>
    </source>
</evidence>
<evidence type="ECO:0000256" key="1">
    <source>
        <dbReference type="SAM" id="MobiDB-lite"/>
    </source>
</evidence>
<dbReference type="EMBL" id="LXQA010193695">
    <property type="protein sequence ID" value="MCI32235.1"/>
    <property type="molecule type" value="Genomic_DNA"/>
</dbReference>
<comment type="caution">
    <text evidence="2">The sequence shown here is derived from an EMBL/GenBank/DDBJ whole genome shotgun (WGS) entry which is preliminary data.</text>
</comment>